<dbReference type="EMBL" id="MBFA02000001">
    <property type="protein sequence ID" value="MUP08624.1"/>
    <property type="molecule type" value="Genomic_DNA"/>
</dbReference>
<keyword evidence="3" id="KW-1185">Reference proteome</keyword>
<dbReference type="EMBL" id="MBFE02000001">
    <property type="protein sequence ID" value="MUO40321.1"/>
    <property type="molecule type" value="Genomic_DNA"/>
</dbReference>
<sequence length="75" mass="8304">MRKDLGSIKVRRIKFSPEDEIGQLGQWIFNAGRLEFRRSFRHFFGEYPALGPASRAAAPGIQAGFSPGLPIINAS</sequence>
<dbReference type="Proteomes" id="UP000179536">
    <property type="component" value="Unassembled WGS sequence"/>
</dbReference>
<evidence type="ECO:0000313" key="1">
    <source>
        <dbReference type="EMBL" id="MUO40321.1"/>
    </source>
</evidence>
<evidence type="ECO:0000313" key="4">
    <source>
        <dbReference type="Proteomes" id="UP000179536"/>
    </source>
</evidence>
<reference evidence="3 4" key="1">
    <citation type="submission" date="2019-11" db="EMBL/GenBank/DDBJ databases">
        <title>Whole-genome sequencing of Allorhizobium vitis.</title>
        <authorList>
            <person name="Gan H.M."/>
            <person name="Savka M.A."/>
        </authorList>
    </citation>
    <scope>NUCLEOTIDE SEQUENCE [LARGE SCALE GENOMIC DNA]</scope>
    <source>
        <strain evidence="2 4">RF2/1</strain>
        <strain evidence="1 3">T1/7</strain>
    </source>
</reference>
<dbReference type="Proteomes" id="UP000179454">
    <property type="component" value="Unassembled WGS sequence"/>
</dbReference>
<protein>
    <submittedName>
        <fullName evidence="2">Uncharacterized protein</fullName>
    </submittedName>
</protein>
<gene>
    <name evidence="2" type="ORF">BBK91_001870</name>
    <name evidence="1" type="ORF">BBL17_000710</name>
</gene>
<evidence type="ECO:0000313" key="2">
    <source>
        <dbReference type="EMBL" id="MUP08624.1"/>
    </source>
</evidence>
<organism evidence="2 4">
    <name type="scientific">Agrobacterium vitis</name>
    <name type="common">Rhizobium vitis</name>
    <dbReference type="NCBI Taxonomy" id="373"/>
    <lineage>
        <taxon>Bacteria</taxon>
        <taxon>Pseudomonadati</taxon>
        <taxon>Pseudomonadota</taxon>
        <taxon>Alphaproteobacteria</taxon>
        <taxon>Hyphomicrobiales</taxon>
        <taxon>Rhizobiaceae</taxon>
        <taxon>Rhizobium/Agrobacterium group</taxon>
        <taxon>Agrobacterium</taxon>
    </lineage>
</organism>
<name>A0ABD6H1D9_AGRVI</name>
<dbReference type="RefSeq" id="WP_041698451.1">
    <property type="nucleotide sequence ID" value="NZ_MBFA02000001.1"/>
</dbReference>
<dbReference type="AlphaFoldDB" id="A0ABD6H1D9"/>
<accession>A0ABD6H1D9</accession>
<proteinExistence type="predicted"/>
<evidence type="ECO:0000313" key="3">
    <source>
        <dbReference type="Proteomes" id="UP000179454"/>
    </source>
</evidence>
<comment type="caution">
    <text evidence="2">The sequence shown here is derived from an EMBL/GenBank/DDBJ whole genome shotgun (WGS) entry which is preliminary data.</text>
</comment>